<reference evidence="2" key="2">
    <citation type="submission" date="2021-09" db="EMBL/GenBank/DDBJ databases">
        <authorList>
            <person name="Gilroy R."/>
        </authorList>
    </citation>
    <scope>NUCLEOTIDE SEQUENCE</scope>
    <source>
        <strain evidence="2">ChiGjej2B2-7701</strain>
    </source>
</reference>
<dbReference type="Gene3D" id="3.30.2310.20">
    <property type="entry name" value="RelE-like"/>
    <property type="match status" value="1"/>
</dbReference>
<dbReference type="EMBL" id="DYVF01000029">
    <property type="protein sequence ID" value="HJG30560.1"/>
    <property type="molecule type" value="Genomic_DNA"/>
</dbReference>
<protein>
    <submittedName>
        <fullName evidence="2">Type II toxin-antitoxin system RelE/ParE family toxin</fullName>
    </submittedName>
</protein>
<accession>A0A921ING9</accession>
<organism evidence="2 3">
    <name type="scientific">Collinsella ihumii</name>
    <dbReference type="NCBI Taxonomy" id="1720204"/>
    <lineage>
        <taxon>Bacteria</taxon>
        <taxon>Bacillati</taxon>
        <taxon>Actinomycetota</taxon>
        <taxon>Coriobacteriia</taxon>
        <taxon>Coriobacteriales</taxon>
        <taxon>Coriobacteriaceae</taxon>
        <taxon>Collinsella</taxon>
    </lineage>
</organism>
<dbReference type="Proteomes" id="UP000746751">
    <property type="component" value="Unassembled WGS sequence"/>
</dbReference>
<evidence type="ECO:0000313" key="3">
    <source>
        <dbReference type="Proteomes" id="UP000746751"/>
    </source>
</evidence>
<proteinExistence type="predicted"/>
<evidence type="ECO:0000313" key="2">
    <source>
        <dbReference type="EMBL" id="HJG30560.1"/>
    </source>
</evidence>
<name>A0A921ING9_9ACTN</name>
<dbReference type="AlphaFoldDB" id="A0A921ING9"/>
<dbReference type="Pfam" id="PF05016">
    <property type="entry name" value="ParE_toxin"/>
    <property type="match status" value="1"/>
</dbReference>
<dbReference type="InterPro" id="IPR007712">
    <property type="entry name" value="RelE/ParE_toxin"/>
</dbReference>
<gene>
    <name evidence="2" type="ORF">K8U80_04090</name>
</gene>
<comment type="caution">
    <text evidence="2">The sequence shown here is derived from an EMBL/GenBank/DDBJ whole genome shotgun (WGS) entry which is preliminary data.</text>
</comment>
<evidence type="ECO:0000256" key="1">
    <source>
        <dbReference type="ARBA" id="ARBA00022649"/>
    </source>
</evidence>
<keyword evidence="1" id="KW-1277">Toxin-antitoxin system</keyword>
<reference evidence="2" key="1">
    <citation type="journal article" date="2021" name="PeerJ">
        <title>Extensive microbial diversity within the chicken gut microbiome revealed by metagenomics and culture.</title>
        <authorList>
            <person name="Gilroy R."/>
            <person name="Ravi A."/>
            <person name="Getino M."/>
            <person name="Pursley I."/>
            <person name="Horton D.L."/>
            <person name="Alikhan N.F."/>
            <person name="Baker D."/>
            <person name="Gharbi K."/>
            <person name="Hall N."/>
            <person name="Watson M."/>
            <person name="Adriaenssens E.M."/>
            <person name="Foster-Nyarko E."/>
            <person name="Jarju S."/>
            <person name="Secka A."/>
            <person name="Antonio M."/>
            <person name="Oren A."/>
            <person name="Chaudhuri R.R."/>
            <person name="La Ragione R."/>
            <person name="Hildebrand F."/>
            <person name="Pallen M.J."/>
        </authorList>
    </citation>
    <scope>NUCLEOTIDE SEQUENCE</scope>
    <source>
        <strain evidence="2">ChiGjej2B2-7701</strain>
    </source>
</reference>
<dbReference type="InterPro" id="IPR035093">
    <property type="entry name" value="RelE/ParE_toxin_dom_sf"/>
</dbReference>
<sequence length="113" mass="12614">MACDVLWTERAQQDVDDIIGYIAVKLASPHAAREHLVAFEDAVDRISNNPELYAISRQPSCAVRGLRACFVRRCVLLYSYNDKDTVFVYRVFSTLQGYGSIVERCGNGHGSAL</sequence>